<comment type="caution">
    <text evidence="2">The sequence shown here is derived from an EMBL/GenBank/DDBJ whole genome shotgun (WGS) entry which is preliminary data.</text>
</comment>
<name>A0A835Z686_9STRA</name>
<evidence type="ECO:0000313" key="3">
    <source>
        <dbReference type="Proteomes" id="UP000664859"/>
    </source>
</evidence>
<sequence>MGLLVSFTKGLKATLLLPGAGSGACFPSYASGQPETHGMHPWQCTTAVEPKCGRTATWSSLHVGHQCPARAARHTVLLTAQTPWHWHNVTHNFISGTTTKVL</sequence>
<feature type="signal peptide" evidence="1">
    <location>
        <begin position="1"/>
        <end position="23"/>
    </location>
</feature>
<proteinExistence type="predicted"/>
<dbReference type="Proteomes" id="UP000664859">
    <property type="component" value="Unassembled WGS sequence"/>
</dbReference>
<feature type="non-terminal residue" evidence="2">
    <location>
        <position position="1"/>
    </location>
</feature>
<protein>
    <recommendedName>
        <fullName evidence="4">Secreted protein</fullName>
    </recommendedName>
</protein>
<accession>A0A835Z686</accession>
<dbReference type="AlphaFoldDB" id="A0A835Z686"/>
<evidence type="ECO:0000256" key="1">
    <source>
        <dbReference type="SAM" id="SignalP"/>
    </source>
</evidence>
<keyword evidence="3" id="KW-1185">Reference proteome</keyword>
<organism evidence="2 3">
    <name type="scientific">Tribonema minus</name>
    <dbReference type="NCBI Taxonomy" id="303371"/>
    <lineage>
        <taxon>Eukaryota</taxon>
        <taxon>Sar</taxon>
        <taxon>Stramenopiles</taxon>
        <taxon>Ochrophyta</taxon>
        <taxon>PX clade</taxon>
        <taxon>Xanthophyceae</taxon>
        <taxon>Tribonematales</taxon>
        <taxon>Tribonemataceae</taxon>
        <taxon>Tribonema</taxon>
    </lineage>
</organism>
<gene>
    <name evidence="2" type="ORF">JKP88DRAFT_234877</name>
</gene>
<feature type="chain" id="PRO_5032281332" description="Secreted protein" evidence="1">
    <location>
        <begin position="24"/>
        <end position="102"/>
    </location>
</feature>
<dbReference type="EMBL" id="JAFCMP010000082">
    <property type="protein sequence ID" value="KAG5187770.1"/>
    <property type="molecule type" value="Genomic_DNA"/>
</dbReference>
<evidence type="ECO:0000313" key="2">
    <source>
        <dbReference type="EMBL" id="KAG5187770.1"/>
    </source>
</evidence>
<keyword evidence="1" id="KW-0732">Signal</keyword>
<reference evidence="2" key="1">
    <citation type="submission" date="2021-02" db="EMBL/GenBank/DDBJ databases">
        <title>First Annotated Genome of the Yellow-green Alga Tribonema minus.</title>
        <authorList>
            <person name="Mahan K.M."/>
        </authorList>
    </citation>
    <scope>NUCLEOTIDE SEQUENCE</scope>
    <source>
        <strain evidence="2">UTEX B ZZ1240</strain>
    </source>
</reference>
<evidence type="ECO:0008006" key="4">
    <source>
        <dbReference type="Google" id="ProtNLM"/>
    </source>
</evidence>